<proteinExistence type="predicted"/>
<keyword evidence="1" id="KW-0812">Transmembrane</keyword>
<keyword evidence="3" id="KW-1185">Reference proteome</keyword>
<evidence type="ECO:0000313" key="3">
    <source>
        <dbReference type="Proteomes" id="UP000509667"/>
    </source>
</evidence>
<dbReference type="Proteomes" id="UP000509667">
    <property type="component" value="Chromosome"/>
</dbReference>
<name>A0A7D5P2A5_9EURY</name>
<evidence type="ECO:0000256" key="1">
    <source>
        <dbReference type="SAM" id="Phobius"/>
    </source>
</evidence>
<sequence length="167" mass="16230">MSGTEVTRRPGRHSLVVSGIAGATATAMALTGGGAGAAVAALGAVVLLAGVRTANHRAVDAGGLVAFLGVAAAALSEAPPVAVLLGTVAAVVAWDAGTNAVSLGRQLGAEADTVRAENLHAMAGAVVGLVTAVLGLVLFEVGPTRQPVTTLFVLLIAATLLVVALNR</sequence>
<evidence type="ECO:0008006" key="4">
    <source>
        <dbReference type="Google" id="ProtNLM"/>
    </source>
</evidence>
<accession>A0A7D5P2A5</accession>
<organism evidence="2 3">
    <name type="scientific">Halosimplex rubrum</name>
    <dbReference type="NCBI Taxonomy" id="869889"/>
    <lineage>
        <taxon>Archaea</taxon>
        <taxon>Methanobacteriati</taxon>
        <taxon>Methanobacteriota</taxon>
        <taxon>Stenosarchaea group</taxon>
        <taxon>Halobacteria</taxon>
        <taxon>Halobacteriales</taxon>
        <taxon>Haloarculaceae</taxon>
        <taxon>Halosimplex</taxon>
    </lineage>
</organism>
<evidence type="ECO:0000313" key="2">
    <source>
        <dbReference type="EMBL" id="QLH77301.1"/>
    </source>
</evidence>
<feature type="transmembrane region" description="Helical" evidence="1">
    <location>
        <begin position="20"/>
        <end position="51"/>
    </location>
</feature>
<reference evidence="2 3" key="1">
    <citation type="submission" date="2020-07" db="EMBL/GenBank/DDBJ databases">
        <title>Halosimplex pelagicum sp. nov. and Halosimplex rubrum sp. nov., isolated from salted brown alga Laminaria, and emended description of the genus Halosimplex.</title>
        <authorList>
            <person name="Cui H."/>
        </authorList>
    </citation>
    <scope>NUCLEOTIDE SEQUENCE [LARGE SCALE GENOMIC DNA]</scope>
    <source>
        <strain evidence="2 3">R27</strain>
    </source>
</reference>
<protein>
    <recommendedName>
        <fullName evidence="4">DUF92 domain-containing protein</fullName>
    </recommendedName>
</protein>
<dbReference type="KEGG" id="hrr:HZS55_08345"/>
<feature type="transmembrane region" description="Helical" evidence="1">
    <location>
        <begin position="121"/>
        <end position="142"/>
    </location>
</feature>
<feature type="transmembrane region" description="Helical" evidence="1">
    <location>
        <begin position="81"/>
        <end position="101"/>
    </location>
</feature>
<dbReference type="EMBL" id="CP058910">
    <property type="protein sequence ID" value="QLH77301.1"/>
    <property type="molecule type" value="Genomic_DNA"/>
</dbReference>
<feature type="transmembrane region" description="Helical" evidence="1">
    <location>
        <begin position="58"/>
        <end position="75"/>
    </location>
</feature>
<dbReference type="AlphaFoldDB" id="A0A7D5P2A5"/>
<dbReference type="RefSeq" id="WP_179911230.1">
    <property type="nucleotide sequence ID" value="NZ_CP058910.1"/>
</dbReference>
<dbReference type="GeneID" id="56077866"/>
<dbReference type="InterPro" id="IPR055941">
    <property type="entry name" value="DUF7519"/>
</dbReference>
<dbReference type="Pfam" id="PF24363">
    <property type="entry name" value="DUF7519"/>
    <property type="match status" value="1"/>
</dbReference>
<gene>
    <name evidence="2" type="ORF">HZS55_08345</name>
</gene>
<feature type="transmembrane region" description="Helical" evidence="1">
    <location>
        <begin position="148"/>
        <end position="165"/>
    </location>
</feature>
<keyword evidence="1" id="KW-1133">Transmembrane helix</keyword>
<keyword evidence="1" id="KW-0472">Membrane</keyword>